<dbReference type="EMBL" id="UZAK01000856">
    <property type="protein sequence ID" value="VDO65635.1"/>
    <property type="molecule type" value="Genomic_DNA"/>
</dbReference>
<dbReference type="WBParaSite" id="SCUD_0000110601-mRNA-1">
    <property type="protein sequence ID" value="SCUD_0000110601-mRNA-1"/>
    <property type="gene ID" value="SCUD_0000110601"/>
</dbReference>
<organism evidence="3">
    <name type="scientific">Schistosoma curassoni</name>
    <dbReference type="NCBI Taxonomy" id="6186"/>
    <lineage>
        <taxon>Eukaryota</taxon>
        <taxon>Metazoa</taxon>
        <taxon>Spiralia</taxon>
        <taxon>Lophotrochozoa</taxon>
        <taxon>Platyhelminthes</taxon>
        <taxon>Trematoda</taxon>
        <taxon>Digenea</taxon>
        <taxon>Strigeidida</taxon>
        <taxon>Schistosomatoidea</taxon>
        <taxon>Schistosomatidae</taxon>
        <taxon>Schistosoma</taxon>
    </lineage>
</organism>
<reference evidence="3" key="1">
    <citation type="submission" date="2016-06" db="UniProtKB">
        <authorList>
            <consortium name="WormBaseParasite"/>
        </authorList>
    </citation>
    <scope>IDENTIFICATION</scope>
</reference>
<protein>
    <submittedName>
        <fullName evidence="3">PH domain-containing protein</fullName>
    </submittedName>
</protein>
<proteinExistence type="predicted"/>
<keyword evidence="2" id="KW-1185">Reference proteome</keyword>
<evidence type="ECO:0000313" key="2">
    <source>
        <dbReference type="Proteomes" id="UP000279833"/>
    </source>
</evidence>
<sequence>MATGKIELPVNNQKKKKFWKEALCTLKGKVGSSIIRKTFNL</sequence>
<gene>
    <name evidence="1" type="ORF">SCUD_LOCUS1107</name>
</gene>
<dbReference type="Proteomes" id="UP000279833">
    <property type="component" value="Unassembled WGS sequence"/>
</dbReference>
<evidence type="ECO:0000313" key="3">
    <source>
        <dbReference type="WBParaSite" id="SCUD_0000110601-mRNA-1"/>
    </source>
</evidence>
<reference evidence="1 2" key="2">
    <citation type="submission" date="2018-11" db="EMBL/GenBank/DDBJ databases">
        <authorList>
            <consortium name="Pathogen Informatics"/>
        </authorList>
    </citation>
    <scope>NUCLEOTIDE SEQUENCE [LARGE SCALE GENOMIC DNA]</scope>
    <source>
        <strain evidence="1">Dakar</strain>
        <strain evidence="2">Dakar, Senegal</strain>
    </source>
</reference>
<name>A0A183JEJ3_9TREM</name>
<evidence type="ECO:0000313" key="1">
    <source>
        <dbReference type="EMBL" id="VDO65635.1"/>
    </source>
</evidence>
<accession>A0A183JEJ3</accession>
<dbReference type="AlphaFoldDB" id="A0A183JEJ3"/>